<evidence type="ECO:0000313" key="1">
    <source>
        <dbReference type="EMBL" id="AEF80685.1"/>
    </source>
</evidence>
<dbReference type="STRING" id="545695.TREAZ_1956"/>
<reference evidence="2" key="1">
    <citation type="submission" date="2009-12" db="EMBL/GenBank/DDBJ databases">
        <title>Complete sequence of Treponema azotonutricium strain ZAS-9.</title>
        <authorList>
            <person name="Tetu S.G."/>
            <person name="Matson E."/>
            <person name="Ren Q."/>
            <person name="Seshadri R."/>
            <person name="Elbourne L."/>
            <person name="Hassan K.A."/>
            <person name="Durkin A."/>
            <person name="Radune D."/>
            <person name="Mohamoud Y."/>
            <person name="Shay R."/>
            <person name="Jin S."/>
            <person name="Zhang X."/>
            <person name="Lucey K."/>
            <person name="Ballor N.R."/>
            <person name="Ottesen E."/>
            <person name="Rosenthal R."/>
            <person name="Allen A."/>
            <person name="Leadbetter J.R."/>
            <person name="Paulsen I.T."/>
        </authorList>
    </citation>
    <scope>NUCLEOTIDE SEQUENCE [LARGE SCALE GENOMIC DNA]</scope>
    <source>
        <strain evidence="2">ATCC BAA-888 / DSM 13862 / ZAS-9</strain>
    </source>
</reference>
<gene>
    <name evidence="1" type="ordered locus">TREAZ_1956</name>
</gene>
<protein>
    <submittedName>
        <fullName evidence="1">Putative lipoprotein</fullName>
    </submittedName>
</protein>
<accession>F5YAP8</accession>
<dbReference type="Proteomes" id="UP000009222">
    <property type="component" value="Chromosome"/>
</dbReference>
<evidence type="ECO:0000313" key="2">
    <source>
        <dbReference type="Proteomes" id="UP000009222"/>
    </source>
</evidence>
<name>F5YAP8_LEAAZ</name>
<dbReference type="RefSeq" id="WP_015710080.1">
    <property type="nucleotide sequence ID" value="NC_015577.1"/>
</dbReference>
<keyword evidence="1" id="KW-0449">Lipoprotein</keyword>
<dbReference type="eggNOG" id="ENOG5030UXC">
    <property type="taxonomic scope" value="Bacteria"/>
</dbReference>
<reference evidence="1 2" key="2">
    <citation type="journal article" date="2011" name="ISME J.">
        <title>RNA-seq reveals cooperative metabolic interactions between two termite-gut spirochete species in co-culture.</title>
        <authorList>
            <person name="Rosenthal A.Z."/>
            <person name="Matson E.G."/>
            <person name="Eldar A."/>
            <person name="Leadbetter J.R."/>
        </authorList>
    </citation>
    <scope>NUCLEOTIDE SEQUENCE [LARGE SCALE GENOMIC DNA]</scope>
    <source>
        <strain evidence="2">ATCC BAA-888 / DSM 13862 / ZAS-9</strain>
    </source>
</reference>
<dbReference type="PROSITE" id="PS51257">
    <property type="entry name" value="PROKAR_LIPOPROTEIN"/>
    <property type="match status" value="1"/>
</dbReference>
<sequence>MKSGKITVLRLVCLAAALFFCGMLLTGCDLINSRLDDDVAGKIDQAVWEANAPEINVMVEDVLAGVATPGGTLTGRKLDIPFSLKFTPFPAYGFIRWQAFLDGVELGQKEVEFSAPGQFETTVTVHINPGSRTVKIVPLGEGANNVNDFTIFPPPDAKGLVNQNHYVQIRFSKPIDENTIRASQYAYYSGTYKDTWTAYPMYNDPNIDVGRPGPFNPSGNNGQFSVRFNNIRITGTNPGIGIPGYYLENFFCPPVLSADGTVLTLWTRLRNTGTPFFVGSLSGDYWDGNDIFIDIILDGNIKDRSGLSLGTDKRIRYRMKANYTSNSSYPPPAYNSAPHTTVTSANDIFPNLNYQTAMSIFHEDTEGVINPAKFFPRYAAVTPSVPVVVPPSPEDVPGSHYSSKTIYFIFQTTYTQWPVNGIRVFYKNPASPQNYGDDAKVYSYSLYAQGASSPDNTPAEQERRDRILAAYKDRMKGNEYYHGEFPLYVVRLNLKAENAAGTTSYLIVPSIDGEPDYLPGSALAYWAGWGSPMGHYMNRAPRQDNSVSYGEYFYFKYE</sequence>
<dbReference type="HOGENOM" id="CLU_488276_0_0_12"/>
<dbReference type="EMBL" id="CP001841">
    <property type="protein sequence ID" value="AEF80685.1"/>
    <property type="molecule type" value="Genomic_DNA"/>
</dbReference>
<keyword evidence="2" id="KW-1185">Reference proteome</keyword>
<dbReference type="InParanoid" id="F5YAP8"/>
<proteinExistence type="predicted"/>
<dbReference type="AlphaFoldDB" id="F5YAP8"/>
<organism evidence="1 2">
    <name type="scientific">Leadbettera azotonutricia (strain ATCC BAA-888 / DSM 13862 / ZAS-9)</name>
    <name type="common">Treponema azotonutricium</name>
    <dbReference type="NCBI Taxonomy" id="545695"/>
    <lineage>
        <taxon>Bacteria</taxon>
        <taxon>Pseudomonadati</taxon>
        <taxon>Spirochaetota</taxon>
        <taxon>Spirochaetia</taxon>
        <taxon>Spirochaetales</taxon>
        <taxon>Breznakiellaceae</taxon>
        <taxon>Leadbettera</taxon>
    </lineage>
</organism>
<dbReference type="KEGG" id="taz:TREAZ_1956"/>